<gene>
    <name evidence="1" type="ORF">BJ968_003960</name>
</gene>
<proteinExistence type="predicted"/>
<comment type="caution">
    <text evidence="1">The sequence shown here is derived from an EMBL/GenBank/DDBJ whole genome shotgun (WGS) entry which is preliminary data.</text>
</comment>
<dbReference type="EMBL" id="JACCBB010000001">
    <property type="protein sequence ID" value="NYD24420.1"/>
    <property type="molecule type" value="Genomic_DNA"/>
</dbReference>
<sequence>MALVPFALGFHPADSLVVLALGPPGAGGRQPLLLLGRADLPSTTRAQDVAAAVAPLLDLAHRHREPGTHLRVLLHDPDAAERAGSLDPGPRAAAALAHLRASLTGGELHEVLLVTGERWRSLSCDRPCCPPAGRPRTDAGAARVAAEAVWRGMTAAPDRDATLPPTRPVGTTRREAAARAARTARTGARPRREVVDAFATAVGERLESPHPGPPPAAWCGRVLEGLQDVGVRDAVLLTCGHGPATGAAQDAALAGRPGAGELLEQALAREFDPLRAAVAAALAVDVARHAAGPRAAAAWAAAAWLEWQGGRSARAGACVEQALRLDPRHRLAGLVAQAVHRAVAPHR</sequence>
<evidence type="ECO:0008006" key="3">
    <source>
        <dbReference type="Google" id="ProtNLM"/>
    </source>
</evidence>
<dbReference type="Proteomes" id="UP000521922">
    <property type="component" value="Unassembled WGS sequence"/>
</dbReference>
<dbReference type="AlphaFoldDB" id="A0A7Y9DPJ9"/>
<name>A0A7Y9DPJ9_9ACTN</name>
<evidence type="ECO:0000313" key="1">
    <source>
        <dbReference type="EMBL" id="NYD24420.1"/>
    </source>
</evidence>
<protein>
    <recommendedName>
        <fullName evidence="3">DUF4192 domain-containing protein</fullName>
    </recommendedName>
</protein>
<keyword evidence="2" id="KW-1185">Reference proteome</keyword>
<organism evidence="1 2">
    <name type="scientific">Kineococcus aurantiacus</name>
    <dbReference type="NCBI Taxonomy" id="37633"/>
    <lineage>
        <taxon>Bacteria</taxon>
        <taxon>Bacillati</taxon>
        <taxon>Actinomycetota</taxon>
        <taxon>Actinomycetes</taxon>
        <taxon>Kineosporiales</taxon>
        <taxon>Kineosporiaceae</taxon>
        <taxon>Kineococcus</taxon>
    </lineage>
</organism>
<accession>A0A7Y9DPJ9</accession>
<evidence type="ECO:0000313" key="2">
    <source>
        <dbReference type="Proteomes" id="UP000521922"/>
    </source>
</evidence>
<reference evidence="1 2" key="1">
    <citation type="submission" date="2020-07" db="EMBL/GenBank/DDBJ databases">
        <title>Sequencing the genomes of 1000 actinobacteria strains.</title>
        <authorList>
            <person name="Klenk H.-P."/>
        </authorList>
    </citation>
    <scope>NUCLEOTIDE SEQUENCE [LARGE SCALE GENOMIC DNA]</scope>
    <source>
        <strain evidence="1 2">DSM 7487</strain>
    </source>
</reference>
<dbReference type="RefSeq" id="WP_218885193.1">
    <property type="nucleotide sequence ID" value="NZ_JACCBB010000001.1"/>
</dbReference>
<dbReference type="Pfam" id="PF13830">
    <property type="entry name" value="DUF4192"/>
    <property type="match status" value="1"/>
</dbReference>
<dbReference type="InterPro" id="IPR025447">
    <property type="entry name" value="DUF4192"/>
</dbReference>